<dbReference type="InterPro" id="IPR014824">
    <property type="entry name" value="Nfu/NifU_N"/>
</dbReference>
<dbReference type="InterPro" id="IPR001075">
    <property type="entry name" value="NIF_FeS_clus_asmbl_NifU_C"/>
</dbReference>
<dbReference type="InterPro" id="IPR034904">
    <property type="entry name" value="FSCA_dom_sf"/>
</dbReference>
<reference evidence="2" key="1">
    <citation type="submission" date="2024-05" db="EMBL/GenBank/DDBJ databases">
        <title>Planctomycetes of the genus Singulisphaera possess chitinolytic capabilities.</title>
        <authorList>
            <person name="Ivanova A."/>
        </authorList>
    </citation>
    <scope>NUCLEOTIDE SEQUENCE</scope>
    <source>
        <strain evidence="2">Ch08T</strain>
    </source>
</reference>
<proteinExistence type="predicted"/>
<dbReference type="SUPFAM" id="SSF117916">
    <property type="entry name" value="Fe-S cluster assembly (FSCA) domain-like"/>
    <property type="match status" value="1"/>
</dbReference>
<gene>
    <name evidence="2" type="ORF">V5E97_08170</name>
</gene>
<dbReference type="GO" id="GO:0005506">
    <property type="term" value="F:iron ion binding"/>
    <property type="evidence" value="ECO:0007669"/>
    <property type="project" value="InterPro"/>
</dbReference>
<dbReference type="Pfam" id="PF08712">
    <property type="entry name" value="Nfu_N"/>
    <property type="match status" value="1"/>
</dbReference>
<dbReference type="GO" id="GO:0051536">
    <property type="term" value="F:iron-sulfur cluster binding"/>
    <property type="evidence" value="ECO:0007669"/>
    <property type="project" value="InterPro"/>
</dbReference>
<accession>A0AAU7CL63</accession>
<dbReference type="Gene3D" id="3.30.1370.70">
    <property type="entry name" value="Scaffold protein Nfu/NifU, N-terminal domain"/>
    <property type="match status" value="1"/>
</dbReference>
<dbReference type="RefSeq" id="WP_406698846.1">
    <property type="nucleotide sequence ID" value="NZ_CP155447.1"/>
</dbReference>
<evidence type="ECO:0000259" key="1">
    <source>
        <dbReference type="SMART" id="SM00932"/>
    </source>
</evidence>
<name>A0AAU7CL63_9BACT</name>
<protein>
    <submittedName>
        <fullName evidence="2">NifU family protein</fullName>
    </submittedName>
</protein>
<dbReference type="GO" id="GO:0016226">
    <property type="term" value="P:iron-sulfur cluster assembly"/>
    <property type="evidence" value="ECO:0007669"/>
    <property type="project" value="InterPro"/>
</dbReference>
<dbReference type="PANTHER" id="PTHR11178:SF51">
    <property type="entry name" value="FE_S BIOGENESIS PROTEIN NFUA"/>
    <property type="match status" value="1"/>
</dbReference>
<dbReference type="InterPro" id="IPR036498">
    <property type="entry name" value="Nfu/NifU_N_sf"/>
</dbReference>
<dbReference type="PANTHER" id="PTHR11178">
    <property type="entry name" value="IRON-SULFUR CLUSTER SCAFFOLD PROTEIN NFU-RELATED"/>
    <property type="match status" value="1"/>
</dbReference>
<sequence length="229" mass="24350">MPEISITAEPLTGPRCVFVVSRPVAPEQWAYAADRQSAHGSPLAEALFAVEGVAAVLVAHDLIVVTRSGNPGLPLVGPYVRMVRRVLGDTTARAPIDWKTLGKEVAKVLRAHLDSGQVALAPALIASMPTSEQLRQRVGDVLEEQVNPVVASHGGGVDLVDLIDNVVYLRMSGGCQGCGLADVTLRHGVDAVIREAVPEIGRIHDLTNHAAGARPYQSRRTISPFAIKK</sequence>
<dbReference type="SUPFAM" id="SSF110836">
    <property type="entry name" value="Hypothetical protein SAV1430"/>
    <property type="match status" value="1"/>
</dbReference>
<evidence type="ECO:0000313" key="2">
    <source>
        <dbReference type="EMBL" id="XBH05995.1"/>
    </source>
</evidence>
<dbReference type="SMART" id="SM00932">
    <property type="entry name" value="Nfu_N"/>
    <property type="match status" value="1"/>
</dbReference>
<dbReference type="Pfam" id="PF01106">
    <property type="entry name" value="NifU"/>
    <property type="match status" value="1"/>
</dbReference>
<dbReference type="Gene3D" id="3.30.300.130">
    <property type="entry name" value="Fe-S cluster assembly (FSCA)"/>
    <property type="match status" value="1"/>
</dbReference>
<dbReference type="EMBL" id="CP155447">
    <property type="protein sequence ID" value="XBH05995.1"/>
    <property type="molecule type" value="Genomic_DNA"/>
</dbReference>
<dbReference type="AlphaFoldDB" id="A0AAU7CL63"/>
<feature type="domain" description="Scaffold protein Nfu/NifU N-terminal" evidence="1">
    <location>
        <begin position="6"/>
        <end position="116"/>
    </location>
</feature>
<organism evidence="2">
    <name type="scientific">Singulisphaera sp. Ch08</name>
    <dbReference type="NCBI Taxonomy" id="3120278"/>
    <lineage>
        <taxon>Bacteria</taxon>
        <taxon>Pseudomonadati</taxon>
        <taxon>Planctomycetota</taxon>
        <taxon>Planctomycetia</taxon>
        <taxon>Isosphaerales</taxon>
        <taxon>Isosphaeraceae</taxon>
        <taxon>Singulisphaera</taxon>
    </lineage>
</organism>